<evidence type="ECO:0000313" key="3">
    <source>
        <dbReference type="EMBL" id="UKJ87738.2"/>
    </source>
</evidence>
<organism evidence="3 4">
    <name type="scientific">Theileria orientalis</name>
    <dbReference type="NCBI Taxonomy" id="68886"/>
    <lineage>
        <taxon>Eukaryota</taxon>
        <taxon>Sar</taxon>
        <taxon>Alveolata</taxon>
        <taxon>Apicomplexa</taxon>
        <taxon>Aconoidasida</taxon>
        <taxon>Piroplasmida</taxon>
        <taxon>Theileriidae</taxon>
        <taxon>Theileria</taxon>
    </lineage>
</organism>
<dbReference type="AlphaFoldDB" id="A0A976QRG5"/>
<dbReference type="EMBL" id="CP056065">
    <property type="protein sequence ID" value="UKJ87738.2"/>
    <property type="molecule type" value="Genomic_DNA"/>
</dbReference>
<evidence type="ECO:0000256" key="1">
    <source>
        <dbReference type="SAM" id="MobiDB-lite"/>
    </source>
</evidence>
<feature type="compositionally biased region" description="Polar residues" evidence="1">
    <location>
        <begin position="286"/>
        <end position="296"/>
    </location>
</feature>
<name>A0A976QRG5_THEOR</name>
<protein>
    <submittedName>
        <fullName evidence="3">Uncharacterized protein</fullName>
    </submittedName>
</protein>
<feature type="transmembrane region" description="Helical" evidence="2">
    <location>
        <begin position="151"/>
        <end position="171"/>
    </location>
</feature>
<feature type="region of interest" description="Disordered" evidence="1">
    <location>
        <begin position="205"/>
        <end position="296"/>
    </location>
</feature>
<keyword evidence="2" id="KW-1133">Transmembrane helix</keyword>
<evidence type="ECO:0000256" key="2">
    <source>
        <dbReference type="SAM" id="Phobius"/>
    </source>
</evidence>
<reference evidence="3" key="1">
    <citation type="submission" date="2022-07" db="EMBL/GenBank/DDBJ databases">
        <title>Evaluation of T. orientalis genome assembly methods using nanopore sequencing and analysis of variation between genomes.</title>
        <authorList>
            <person name="Yam J."/>
            <person name="Micallef M.L."/>
            <person name="Liu M."/>
            <person name="Djordjevic S.P."/>
            <person name="Bogema D.R."/>
            <person name="Jenkins C."/>
        </authorList>
    </citation>
    <scope>NUCLEOTIDE SEQUENCE</scope>
    <source>
        <strain evidence="3">Fish Creek</strain>
    </source>
</reference>
<keyword evidence="2" id="KW-0812">Transmembrane</keyword>
<dbReference type="OrthoDB" id="392873at2759"/>
<proteinExistence type="predicted"/>
<feature type="transmembrane region" description="Helical" evidence="2">
    <location>
        <begin position="303"/>
        <end position="319"/>
    </location>
</feature>
<keyword evidence="2" id="KW-0472">Membrane</keyword>
<feature type="compositionally biased region" description="Basic and acidic residues" evidence="1">
    <location>
        <begin position="266"/>
        <end position="279"/>
    </location>
</feature>
<evidence type="ECO:0000313" key="4">
    <source>
        <dbReference type="Proteomes" id="UP000244803"/>
    </source>
</evidence>
<accession>A0A976QRG5</accession>
<sequence length="328" mass="38263">MDRPIHQMPEKNKEETLKIDGLDLEEVEEMSERLSGLDHESKSMLFLMCLYTFNELQNKFVNNYKRLLQYKKSSNDPLTDDEVYLYTYLKHTRDNFLNDQLEEEDGSEPAPHPQPPAPETSLLRTLWRRYRIDFFIKVMLIIFLLKLPYIFFIITITVYLLYCLGFFSLIARMSQNLRNTEHAQNILRMAFNVLDSIEPLLMMPFNQNTTDPRTMTTATTQNAQGTQTTTRRTSPERTTPATMTSSSAQPPFQHPAPDTSSQGVLHEMRPQGEESRPEEAVGQATEGEQPQSTRQKPSYVEKFIYQVFLSFILSLLPWWEPNPIYLEE</sequence>
<gene>
    <name evidence="3" type="ORF">MACJ_000178</name>
</gene>
<dbReference type="Proteomes" id="UP000244803">
    <property type="component" value="Chromosome 1"/>
</dbReference>
<feature type="compositionally biased region" description="Low complexity" evidence="1">
    <location>
        <begin position="209"/>
        <end position="242"/>
    </location>
</feature>